<keyword evidence="5 7" id="KW-1133">Transmembrane helix</keyword>
<feature type="transmembrane region" description="Helical" evidence="7">
    <location>
        <begin position="187"/>
        <end position="204"/>
    </location>
</feature>
<sequence>MRLDKRILKTTESMLIKLRDKTLSRFVLTSLMPLATFLYTLLRYKFISDEVPFWYTRIWGDAQLAPKHTLFLIPLISLAISLFGLLLIMMNKYYIRFYEDAVWTCVSFCNTFLFASVFSIINKASAPFTSIINPLYISLLPSFTISFLLLHFIMPSFIDLAQRKRLVTNPQVHIHPGMILKSPSARGGGFVYAIVFLLTAFLFVGFSKNFLGFYLSIIMTAFLGILDDYQNTHPSSSYRLMENPVLRLFLLFTSVLPVILSGVMIYSVTNPFGGVINLNILEIQTNNGVLPIVPIIVTSVWVVWLMNVLSWSNGVDGQFPGIVGIASIIIALLALRFKDIEPSHIQIATLAAISAGAAFGSVKYNWYPSKIMWGFGAMSAGFVIAVLAILAQAKITVSVLIVLIPFLDASYTVIRRLVKGKSPFRGDKGHLHHILLDRGWSVSKVAIFYWLATMFFGVIGLLSPERLVFKIALIISGVVEFVLIILNISLTGRDKVRSDTQSS</sequence>
<dbReference type="GO" id="GO:0044038">
    <property type="term" value="P:cell wall macromolecule biosynthetic process"/>
    <property type="evidence" value="ECO:0007669"/>
    <property type="project" value="TreeGrafter"/>
</dbReference>
<feature type="transmembrane region" description="Helical" evidence="7">
    <location>
        <begin position="343"/>
        <end position="364"/>
    </location>
</feature>
<evidence type="ECO:0000313" key="9">
    <source>
        <dbReference type="Proteomes" id="UP000590542"/>
    </source>
</evidence>
<evidence type="ECO:0000313" key="8">
    <source>
        <dbReference type="EMBL" id="NMB91282.1"/>
    </source>
</evidence>
<name>A0A7X9HSF5_UNCKA</name>
<dbReference type="CDD" id="cd06853">
    <property type="entry name" value="GT_WecA_like"/>
    <property type="match status" value="1"/>
</dbReference>
<feature type="transmembrane region" description="Helical" evidence="7">
    <location>
        <begin position="439"/>
        <end position="461"/>
    </location>
</feature>
<dbReference type="AlphaFoldDB" id="A0A7X9HSF5"/>
<gene>
    <name evidence="8" type="ORF">GYA37_00360</name>
</gene>
<feature type="transmembrane region" description="Helical" evidence="7">
    <location>
        <begin position="248"/>
        <end position="268"/>
    </location>
</feature>
<dbReference type="GO" id="GO:0071555">
    <property type="term" value="P:cell wall organization"/>
    <property type="evidence" value="ECO:0007669"/>
    <property type="project" value="TreeGrafter"/>
</dbReference>
<protein>
    <recommendedName>
        <fullName evidence="10">Undecaprenyl/decaprenyl-phosphate alpha-N-acetylglucosaminyl 1-phosphate transferase</fullName>
    </recommendedName>
</protein>
<feature type="transmembrane region" description="Helical" evidence="7">
    <location>
        <begin position="133"/>
        <end position="154"/>
    </location>
</feature>
<feature type="transmembrane region" description="Helical" evidence="7">
    <location>
        <begin position="69"/>
        <end position="89"/>
    </location>
</feature>
<evidence type="ECO:0008006" key="10">
    <source>
        <dbReference type="Google" id="ProtNLM"/>
    </source>
</evidence>
<keyword evidence="2" id="KW-1003">Cell membrane</keyword>
<comment type="subcellular location">
    <subcellularLocation>
        <location evidence="1">Cell membrane</location>
        <topology evidence="1">Multi-pass membrane protein</topology>
    </subcellularLocation>
</comment>
<feature type="transmembrane region" description="Helical" evidence="7">
    <location>
        <begin position="467"/>
        <end position="488"/>
    </location>
</feature>
<dbReference type="EMBL" id="JAAZNV010000005">
    <property type="protein sequence ID" value="NMB91282.1"/>
    <property type="molecule type" value="Genomic_DNA"/>
</dbReference>
<organism evidence="8 9">
    <name type="scientific">candidate division WWE3 bacterium</name>
    <dbReference type="NCBI Taxonomy" id="2053526"/>
    <lineage>
        <taxon>Bacteria</taxon>
        <taxon>Katanobacteria</taxon>
    </lineage>
</organism>
<accession>A0A7X9HSF5</accession>
<evidence type="ECO:0000256" key="2">
    <source>
        <dbReference type="ARBA" id="ARBA00022475"/>
    </source>
</evidence>
<evidence type="ECO:0000256" key="4">
    <source>
        <dbReference type="ARBA" id="ARBA00022692"/>
    </source>
</evidence>
<feature type="transmembrane region" description="Helical" evidence="7">
    <location>
        <begin position="23"/>
        <end position="42"/>
    </location>
</feature>
<feature type="transmembrane region" description="Helical" evidence="7">
    <location>
        <begin position="101"/>
        <end position="121"/>
    </location>
</feature>
<evidence type="ECO:0000256" key="1">
    <source>
        <dbReference type="ARBA" id="ARBA00004651"/>
    </source>
</evidence>
<evidence type="ECO:0000256" key="3">
    <source>
        <dbReference type="ARBA" id="ARBA00022679"/>
    </source>
</evidence>
<evidence type="ECO:0000256" key="6">
    <source>
        <dbReference type="ARBA" id="ARBA00023136"/>
    </source>
</evidence>
<dbReference type="GO" id="GO:0009103">
    <property type="term" value="P:lipopolysaccharide biosynthetic process"/>
    <property type="evidence" value="ECO:0007669"/>
    <property type="project" value="TreeGrafter"/>
</dbReference>
<feature type="transmembrane region" description="Helical" evidence="7">
    <location>
        <begin position="371"/>
        <end position="391"/>
    </location>
</feature>
<proteinExistence type="predicted"/>
<evidence type="ECO:0000256" key="7">
    <source>
        <dbReference type="SAM" id="Phobius"/>
    </source>
</evidence>
<dbReference type="Proteomes" id="UP000590542">
    <property type="component" value="Unassembled WGS sequence"/>
</dbReference>
<feature type="transmembrane region" description="Helical" evidence="7">
    <location>
        <begin position="397"/>
        <end position="418"/>
    </location>
</feature>
<dbReference type="GO" id="GO:0005886">
    <property type="term" value="C:plasma membrane"/>
    <property type="evidence" value="ECO:0007669"/>
    <property type="project" value="UniProtKB-SubCell"/>
</dbReference>
<keyword evidence="4 7" id="KW-0812">Transmembrane</keyword>
<dbReference type="Pfam" id="PF00953">
    <property type="entry name" value="Glycos_transf_4"/>
    <property type="match status" value="1"/>
</dbReference>
<dbReference type="InterPro" id="IPR000715">
    <property type="entry name" value="Glycosyl_transferase_4"/>
</dbReference>
<evidence type="ECO:0000256" key="5">
    <source>
        <dbReference type="ARBA" id="ARBA00022989"/>
    </source>
</evidence>
<reference evidence="8 9" key="1">
    <citation type="journal article" date="2020" name="Biotechnol. Biofuels">
        <title>New insights from the biogas microbiome by comprehensive genome-resolved metagenomics of nearly 1600 species originating from multiple anaerobic digesters.</title>
        <authorList>
            <person name="Campanaro S."/>
            <person name="Treu L."/>
            <person name="Rodriguez-R L.M."/>
            <person name="Kovalovszki A."/>
            <person name="Ziels R.M."/>
            <person name="Maus I."/>
            <person name="Zhu X."/>
            <person name="Kougias P.G."/>
            <person name="Basile A."/>
            <person name="Luo G."/>
            <person name="Schluter A."/>
            <person name="Konstantinidis K.T."/>
            <person name="Angelidaki I."/>
        </authorList>
    </citation>
    <scope>NUCLEOTIDE SEQUENCE [LARGE SCALE GENOMIC DNA]</scope>
    <source>
        <strain evidence="8">AS27yjCOA_202</strain>
    </source>
</reference>
<dbReference type="PANTHER" id="PTHR22926">
    <property type="entry name" value="PHOSPHO-N-ACETYLMURAMOYL-PENTAPEPTIDE-TRANSFERASE"/>
    <property type="match status" value="1"/>
</dbReference>
<feature type="transmembrane region" description="Helical" evidence="7">
    <location>
        <begin position="319"/>
        <end position="337"/>
    </location>
</feature>
<feature type="transmembrane region" description="Helical" evidence="7">
    <location>
        <begin position="288"/>
        <end position="307"/>
    </location>
</feature>
<dbReference type="GO" id="GO:0016780">
    <property type="term" value="F:phosphotransferase activity, for other substituted phosphate groups"/>
    <property type="evidence" value="ECO:0007669"/>
    <property type="project" value="InterPro"/>
</dbReference>
<dbReference type="PANTHER" id="PTHR22926:SF3">
    <property type="entry name" value="UNDECAPRENYL-PHOSPHATE ALPHA-N-ACETYLGLUCOSAMINYL 1-PHOSPHATE TRANSFERASE"/>
    <property type="match status" value="1"/>
</dbReference>
<comment type="caution">
    <text evidence="8">The sequence shown here is derived from an EMBL/GenBank/DDBJ whole genome shotgun (WGS) entry which is preliminary data.</text>
</comment>
<keyword evidence="6 7" id="KW-0472">Membrane</keyword>
<keyword evidence="3" id="KW-0808">Transferase</keyword>
<feature type="transmembrane region" description="Helical" evidence="7">
    <location>
        <begin position="210"/>
        <end position="227"/>
    </location>
</feature>